<keyword evidence="2" id="KW-1185">Reference proteome</keyword>
<dbReference type="Proteomes" id="UP000325081">
    <property type="component" value="Unassembled WGS sequence"/>
</dbReference>
<reference evidence="2" key="1">
    <citation type="journal article" date="2019" name="Curr. Biol.">
        <title>Genome Sequence of Striga asiatica Provides Insight into the Evolution of Plant Parasitism.</title>
        <authorList>
            <person name="Yoshida S."/>
            <person name="Kim S."/>
            <person name="Wafula E.K."/>
            <person name="Tanskanen J."/>
            <person name="Kim Y.M."/>
            <person name="Honaas L."/>
            <person name="Yang Z."/>
            <person name="Spallek T."/>
            <person name="Conn C.E."/>
            <person name="Ichihashi Y."/>
            <person name="Cheong K."/>
            <person name="Cui S."/>
            <person name="Der J.P."/>
            <person name="Gundlach H."/>
            <person name="Jiao Y."/>
            <person name="Hori C."/>
            <person name="Ishida J.K."/>
            <person name="Kasahara H."/>
            <person name="Kiba T."/>
            <person name="Kim M.S."/>
            <person name="Koo N."/>
            <person name="Laohavisit A."/>
            <person name="Lee Y.H."/>
            <person name="Lumba S."/>
            <person name="McCourt P."/>
            <person name="Mortimer J.C."/>
            <person name="Mutuku J.M."/>
            <person name="Nomura T."/>
            <person name="Sasaki-Sekimoto Y."/>
            <person name="Seto Y."/>
            <person name="Wang Y."/>
            <person name="Wakatake T."/>
            <person name="Sakakibara H."/>
            <person name="Demura T."/>
            <person name="Yamaguchi S."/>
            <person name="Yoneyama K."/>
            <person name="Manabe R.I."/>
            <person name="Nelson D.C."/>
            <person name="Schulman A.H."/>
            <person name="Timko M.P."/>
            <person name="dePamphilis C.W."/>
            <person name="Choi D."/>
            <person name="Shirasu K."/>
        </authorList>
    </citation>
    <scope>NUCLEOTIDE SEQUENCE [LARGE SCALE GENOMIC DNA]</scope>
    <source>
        <strain evidence="2">cv. UVA1</strain>
    </source>
</reference>
<name>A0A5A7R1Q3_STRAF</name>
<dbReference type="AlphaFoldDB" id="A0A5A7R1Q3"/>
<evidence type="ECO:0000313" key="1">
    <source>
        <dbReference type="EMBL" id="GER51298.1"/>
    </source>
</evidence>
<gene>
    <name evidence="1" type="ORF">STAS_28662</name>
</gene>
<organism evidence="1 2">
    <name type="scientific">Striga asiatica</name>
    <name type="common">Asiatic witchweed</name>
    <name type="synonym">Buchnera asiatica</name>
    <dbReference type="NCBI Taxonomy" id="4170"/>
    <lineage>
        <taxon>Eukaryota</taxon>
        <taxon>Viridiplantae</taxon>
        <taxon>Streptophyta</taxon>
        <taxon>Embryophyta</taxon>
        <taxon>Tracheophyta</taxon>
        <taxon>Spermatophyta</taxon>
        <taxon>Magnoliopsida</taxon>
        <taxon>eudicotyledons</taxon>
        <taxon>Gunneridae</taxon>
        <taxon>Pentapetalae</taxon>
        <taxon>asterids</taxon>
        <taxon>lamiids</taxon>
        <taxon>Lamiales</taxon>
        <taxon>Orobanchaceae</taxon>
        <taxon>Buchnereae</taxon>
        <taxon>Striga</taxon>
    </lineage>
</organism>
<proteinExistence type="predicted"/>
<protein>
    <submittedName>
        <fullName evidence="1">Transcriptional regulator</fullName>
    </submittedName>
</protein>
<comment type="caution">
    <text evidence="1">The sequence shown here is derived from an EMBL/GenBank/DDBJ whole genome shotgun (WGS) entry which is preliminary data.</text>
</comment>
<accession>A0A5A7R1Q3</accession>
<dbReference type="EMBL" id="BKCP01009626">
    <property type="protein sequence ID" value="GER51298.1"/>
    <property type="molecule type" value="Genomic_DNA"/>
</dbReference>
<evidence type="ECO:0000313" key="2">
    <source>
        <dbReference type="Proteomes" id="UP000325081"/>
    </source>
</evidence>
<sequence>MPLIHKFHSSVLNLQLFTDHLARDCSFTKPSSKVGVVGLVLLVAIRQLKPRLPVRFCHSSESLLSVLGCLDLETIGGPRIVWRLYKYLGNPVMWVSKLGYEEDQNSSVGWCWKF</sequence>